<dbReference type="SUPFAM" id="SSF52096">
    <property type="entry name" value="ClpP/crotonase"/>
    <property type="match status" value="1"/>
</dbReference>
<dbReference type="Pfam" id="PF00378">
    <property type="entry name" value="ECH_1"/>
    <property type="match status" value="1"/>
</dbReference>
<dbReference type="PANTHER" id="PTHR11941">
    <property type="entry name" value="ENOYL-COA HYDRATASE-RELATED"/>
    <property type="match status" value="1"/>
</dbReference>
<dbReference type="PANTHER" id="PTHR11941:SF54">
    <property type="entry name" value="ENOYL-COA HYDRATASE, MITOCHONDRIAL"/>
    <property type="match status" value="1"/>
</dbReference>
<evidence type="ECO:0000313" key="3">
    <source>
        <dbReference type="EMBL" id="MEJ5978488.1"/>
    </source>
</evidence>
<name>A0ABU8RZQ1_9SPHN</name>
<dbReference type="InterPro" id="IPR001753">
    <property type="entry name" value="Enoyl-CoA_hydra/iso"/>
</dbReference>
<dbReference type="PROSITE" id="PS00166">
    <property type="entry name" value="ENOYL_COA_HYDRATASE"/>
    <property type="match status" value="1"/>
</dbReference>
<dbReference type="Gene3D" id="3.90.226.10">
    <property type="entry name" value="2-enoyl-CoA Hydratase, Chain A, domain 1"/>
    <property type="match status" value="1"/>
</dbReference>
<accession>A0ABU8RZQ1</accession>
<dbReference type="InterPro" id="IPR029045">
    <property type="entry name" value="ClpP/crotonase-like_dom_sf"/>
</dbReference>
<protein>
    <submittedName>
        <fullName evidence="3">Enoyl-CoA hydratase/isomerase family protein</fullName>
    </submittedName>
</protein>
<evidence type="ECO:0000313" key="4">
    <source>
        <dbReference type="Proteomes" id="UP001361239"/>
    </source>
</evidence>
<dbReference type="RefSeq" id="WP_339588407.1">
    <property type="nucleotide sequence ID" value="NZ_JBBHJZ010000003.1"/>
</dbReference>
<dbReference type="Proteomes" id="UP001361239">
    <property type="component" value="Unassembled WGS sequence"/>
</dbReference>
<dbReference type="EMBL" id="JBBHJZ010000003">
    <property type="protein sequence ID" value="MEJ5978488.1"/>
    <property type="molecule type" value="Genomic_DNA"/>
</dbReference>
<comment type="caution">
    <text evidence="3">The sequence shown here is derived from an EMBL/GenBank/DDBJ whole genome shotgun (WGS) entry which is preliminary data.</text>
</comment>
<proteinExistence type="inferred from homology"/>
<reference evidence="3 4" key="1">
    <citation type="submission" date="2024-03" db="EMBL/GenBank/DDBJ databases">
        <authorList>
            <person name="Jo J.-H."/>
        </authorList>
    </citation>
    <scope>NUCLEOTIDE SEQUENCE [LARGE SCALE GENOMIC DNA]</scope>
    <source>
        <strain evidence="3 4">PS1R-30</strain>
    </source>
</reference>
<gene>
    <name evidence="3" type="ORF">WG901_17680</name>
</gene>
<organism evidence="3 4">
    <name type="scientific">Novosphingobium anseongense</name>
    <dbReference type="NCBI Taxonomy" id="3133436"/>
    <lineage>
        <taxon>Bacteria</taxon>
        <taxon>Pseudomonadati</taxon>
        <taxon>Pseudomonadota</taxon>
        <taxon>Alphaproteobacteria</taxon>
        <taxon>Sphingomonadales</taxon>
        <taxon>Sphingomonadaceae</taxon>
        <taxon>Novosphingobium</taxon>
    </lineage>
</organism>
<evidence type="ECO:0000256" key="1">
    <source>
        <dbReference type="ARBA" id="ARBA00005254"/>
    </source>
</evidence>
<dbReference type="CDD" id="cd06558">
    <property type="entry name" value="crotonase-like"/>
    <property type="match status" value="1"/>
</dbReference>
<dbReference type="InterPro" id="IPR018376">
    <property type="entry name" value="Enoyl-CoA_hyd/isom_CS"/>
</dbReference>
<evidence type="ECO:0000256" key="2">
    <source>
        <dbReference type="RuleBase" id="RU003707"/>
    </source>
</evidence>
<keyword evidence="4" id="KW-1185">Reference proteome</keyword>
<sequence>MDHAVRWRRSDKVGHLAFCRSSKRNALRMTDWAKLSDMLEVISKAGVQALIIESLDPEVFSAGSDLVEVEAFSKEPGDAAPFAIAMQRVMQQLGAGPMVTLAAIAGPCHGAGVAIAMACDIRVAGPRATFSIPPAKFGISHPSGDIRRLARLVGPGQAARLLYSAETIDAQEAARIGLVDLLDDDVAARCQDLAQKIAANSGESITLLKGALDRDLLAAGPDQQFLDGFRTADFLRFAGRNRGQV</sequence>
<comment type="similarity">
    <text evidence="1 2">Belongs to the enoyl-CoA hydratase/isomerase family.</text>
</comment>